<dbReference type="EMBL" id="JAGIZB010000087">
    <property type="protein sequence ID" value="MBP0447902.1"/>
    <property type="molecule type" value="Genomic_DNA"/>
</dbReference>
<sequence>MNDALPPGMARVTNMLPVDEPILTWGIWFSVEYETAEGLRTTFLSPQRVSELRIGEAFLNETLVPIPTP</sequence>
<dbReference type="RefSeq" id="WP_209382180.1">
    <property type="nucleotide sequence ID" value="NZ_JAGIZB010000087.1"/>
</dbReference>
<name>A0ABS4ALK9_9PROT</name>
<protein>
    <submittedName>
        <fullName evidence="1">Uncharacterized protein</fullName>
    </submittedName>
</protein>
<dbReference type="Proteomes" id="UP000681594">
    <property type="component" value="Unassembled WGS sequence"/>
</dbReference>
<organism evidence="1 2">
    <name type="scientific">Pararoseomonas baculiformis</name>
    <dbReference type="NCBI Taxonomy" id="2820812"/>
    <lineage>
        <taxon>Bacteria</taxon>
        <taxon>Pseudomonadati</taxon>
        <taxon>Pseudomonadota</taxon>
        <taxon>Alphaproteobacteria</taxon>
        <taxon>Acetobacterales</taxon>
        <taxon>Acetobacteraceae</taxon>
        <taxon>Pararoseomonas</taxon>
    </lineage>
</organism>
<proteinExistence type="predicted"/>
<gene>
    <name evidence="1" type="ORF">J8J14_24550</name>
</gene>
<keyword evidence="2" id="KW-1185">Reference proteome</keyword>
<evidence type="ECO:0000313" key="1">
    <source>
        <dbReference type="EMBL" id="MBP0447902.1"/>
    </source>
</evidence>
<comment type="caution">
    <text evidence="1">The sequence shown here is derived from an EMBL/GenBank/DDBJ whole genome shotgun (WGS) entry which is preliminary data.</text>
</comment>
<reference evidence="1 2" key="1">
    <citation type="submission" date="2021-03" db="EMBL/GenBank/DDBJ databases">
        <authorList>
            <person name="So Y."/>
        </authorList>
    </citation>
    <scope>NUCLEOTIDE SEQUENCE [LARGE SCALE GENOMIC DNA]</scope>
    <source>
        <strain evidence="1 2">SSH11</strain>
    </source>
</reference>
<evidence type="ECO:0000313" key="2">
    <source>
        <dbReference type="Proteomes" id="UP000681594"/>
    </source>
</evidence>
<accession>A0ABS4ALK9</accession>